<sequence>MALLQLEHILWDKAPAVVLNFKHIPNLSRHDIPISDRFTGVIQAESTITENEYVSEGQHMRQMLQSSRGITLRRRKDGSFDLDIARYFSRMTVKNGHGGTRVISSLGTIDPVRRFTESYQQSPCLQRGGVLKGLKLANTIGNGRIYNSELVGNIRVLISFTNPYIAYEFRVINSSNSMSAFSKLKLFSPNTIYEISDYYASNPIKYFKHDSVMKSNVARVQRGLLPNGDLWALGFST</sequence>
<proteinExistence type="predicted"/>
<evidence type="ECO:0000313" key="2">
    <source>
        <dbReference type="Proteomes" id="UP000077315"/>
    </source>
</evidence>
<accession>A0A167QKK4</accession>
<dbReference type="VEuPathDB" id="FungiDB:PHYBLDRAFT_162897"/>
<dbReference type="RefSeq" id="XP_018297884.1">
    <property type="nucleotide sequence ID" value="XM_018434705.1"/>
</dbReference>
<dbReference type="GeneID" id="28995611"/>
<dbReference type="Proteomes" id="UP000077315">
    <property type="component" value="Unassembled WGS sequence"/>
</dbReference>
<gene>
    <name evidence="1" type="ORF">PHYBLDRAFT_162897</name>
</gene>
<evidence type="ECO:0000313" key="1">
    <source>
        <dbReference type="EMBL" id="OAD79844.1"/>
    </source>
</evidence>
<dbReference type="InParanoid" id="A0A167QKK4"/>
<dbReference type="EMBL" id="KV440972">
    <property type="protein sequence ID" value="OAD79844.1"/>
    <property type="molecule type" value="Genomic_DNA"/>
</dbReference>
<reference evidence="2" key="1">
    <citation type="submission" date="2015-06" db="EMBL/GenBank/DDBJ databases">
        <title>Expansion of signal transduction pathways in fungi by whole-genome duplication.</title>
        <authorList>
            <consortium name="DOE Joint Genome Institute"/>
            <person name="Corrochano L.M."/>
            <person name="Kuo A."/>
            <person name="Marcet-Houben M."/>
            <person name="Polaino S."/>
            <person name="Salamov A."/>
            <person name="Villalobos J.M."/>
            <person name="Alvarez M.I."/>
            <person name="Avalos J."/>
            <person name="Benito E.P."/>
            <person name="Benoit I."/>
            <person name="Burger G."/>
            <person name="Camino L.P."/>
            <person name="Canovas D."/>
            <person name="Cerda-Olmedo E."/>
            <person name="Cheng J.-F."/>
            <person name="Dominguez A."/>
            <person name="Elias M."/>
            <person name="Eslava A.P."/>
            <person name="Glaser F."/>
            <person name="Grimwood J."/>
            <person name="Gutierrez G."/>
            <person name="Heitman J."/>
            <person name="Henrissat B."/>
            <person name="Iturriaga E.A."/>
            <person name="Lang B.F."/>
            <person name="Lavin J.L."/>
            <person name="Lee S."/>
            <person name="Li W."/>
            <person name="Lindquist E."/>
            <person name="Lopez-Garcia S."/>
            <person name="Luque E.M."/>
            <person name="Marcos A.T."/>
            <person name="Martin J."/>
            <person name="McCluskey K."/>
            <person name="Medina H.R."/>
            <person name="Miralles-Duran A."/>
            <person name="Miyazaki A."/>
            <person name="Munoz-Torres E."/>
            <person name="Oguiza J.A."/>
            <person name="Ohm R."/>
            <person name="Olmedo M."/>
            <person name="Orejas M."/>
            <person name="Ortiz-Castellanos L."/>
            <person name="Pisabarro A.G."/>
            <person name="Rodriguez-Romero J."/>
            <person name="Ruiz-Herrera J."/>
            <person name="Ruiz-Vazquez R."/>
            <person name="Sanz C."/>
            <person name="Schackwitz W."/>
            <person name="Schmutz J."/>
            <person name="Shahriari M."/>
            <person name="Shelest E."/>
            <person name="Silva-Franco F."/>
            <person name="Soanes D."/>
            <person name="Syed K."/>
            <person name="Tagua V.G."/>
            <person name="Talbot N.J."/>
            <person name="Thon M."/>
            <person name="De vries R.P."/>
            <person name="Wiebenga A."/>
            <person name="Yadav J.S."/>
            <person name="Braun E.L."/>
            <person name="Baker S."/>
            <person name="Garre V."/>
            <person name="Horwitz B."/>
            <person name="Torres-Martinez S."/>
            <person name="Idnurm A."/>
            <person name="Herrera-Estrella A."/>
            <person name="Gabaldon T."/>
            <person name="Grigoriev I.V."/>
        </authorList>
    </citation>
    <scope>NUCLEOTIDE SEQUENCE [LARGE SCALE GENOMIC DNA]</scope>
    <source>
        <strain evidence="2">NRRL 1555(-)</strain>
    </source>
</reference>
<organism evidence="1 2">
    <name type="scientific">Phycomyces blakesleeanus (strain ATCC 8743b / DSM 1359 / FGSC 10004 / NBRC 33097 / NRRL 1555)</name>
    <dbReference type="NCBI Taxonomy" id="763407"/>
    <lineage>
        <taxon>Eukaryota</taxon>
        <taxon>Fungi</taxon>
        <taxon>Fungi incertae sedis</taxon>
        <taxon>Mucoromycota</taxon>
        <taxon>Mucoromycotina</taxon>
        <taxon>Mucoromycetes</taxon>
        <taxon>Mucorales</taxon>
        <taxon>Phycomycetaceae</taxon>
        <taxon>Phycomyces</taxon>
    </lineage>
</organism>
<keyword evidence="2" id="KW-1185">Reference proteome</keyword>
<dbReference type="AlphaFoldDB" id="A0A167QKK4"/>
<name>A0A167QKK4_PHYB8</name>
<protein>
    <submittedName>
        <fullName evidence="1">Uncharacterized protein</fullName>
    </submittedName>
</protein>